<comment type="caution">
    <text evidence="1">The sequence shown here is derived from an EMBL/GenBank/DDBJ whole genome shotgun (WGS) entry which is preliminary data.</text>
</comment>
<proteinExistence type="predicted"/>
<sequence length="51" mass="5970">MMLGDKKPEFLKIMEEELNNQLKAMEEDIGVVTWSDDGTPRFDLQVLREKT</sequence>
<evidence type="ECO:0000313" key="1">
    <source>
        <dbReference type="EMBL" id="GAI71332.1"/>
    </source>
</evidence>
<gene>
    <name evidence="1" type="ORF">S12H4_03434</name>
</gene>
<protein>
    <submittedName>
        <fullName evidence="1">Uncharacterized protein</fullName>
    </submittedName>
</protein>
<accession>X1QRX8</accession>
<dbReference type="EMBL" id="BARW01000963">
    <property type="protein sequence ID" value="GAI71332.1"/>
    <property type="molecule type" value="Genomic_DNA"/>
</dbReference>
<organism evidence="1">
    <name type="scientific">marine sediment metagenome</name>
    <dbReference type="NCBI Taxonomy" id="412755"/>
    <lineage>
        <taxon>unclassified sequences</taxon>
        <taxon>metagenomes</taxon>
        <taxon>ecological metagenomes</taxon>
    </lineage>
</organism>
<dbReference type="AlphaFoldDB" id="X1QRX8"/>
<reference evidence="1" key="1">
    <citation type="journal article" date="2014" name="Front. Microbiol.">
        <title>High frequency of phylogenetically diverse reductive dehalogenase-homologous genes in deep subseafloor sedimentary metagenomes.</title>
        <authorList>
            <person name="Kawai M."/>
            <person name="Futagami T."/>
            <person name="Toyoda A."/>
            <person name="Takaki Y."/>
            <person name="Nishi S."/>
            <person name="Hori S."/>
            <person name="Arai W."/>
            <person name="Tsubouchi T."/>
            <person name="Morono Y."/>
            <person name="Uchiyama I."/>
            <person name="Ito T."/>
            <person name="Fujiyama A."/>
            <person name="Inagaki F."/>
            <person name="Takami H."/>
        </authorList>
    </citation>
    <scope>NUCLEOTIDE SEQUENCE</scope>
    <source>
        <strain evidence="1">Expedition CK06-06</strain>
    </source>
</reference>
<name>X1QRX8_9ZZZZ</name>
<feature type="non-terminal residue" evidence="1">
    <location>
        <position position="51"/>
    </location>
</feature>